<accession>A0A2S6AP58</accession>
<feature type="signal peptide" evidence="2">
    <location>
        <begin position="1"/>
        <end position="21"/>
    </location>
</feature>
<dbReference type="OrthoDB" id="4558219at2"/>
<evidence type="ECO:0000256" key="2">
    <source>
        <dbReference type="SAM" id="SignalP"/>
    </source>
</evidence>
<feature type="region of interest" description="Disordered" evidence="1">
    <location>
        <begin position="22"/>
        <end position="66"/>
    </location>
</feature>
<name>A0A2S6AP58_9NOCA</name>
<reference evidence="3 4" key="1">
    <citation type="submission" date="2018-02" db="EMBL/GenBank/DDBJ databases">
        <title>8 Nocardia nova and 1 Nocardia cyriacigeorgica strain used for evolution to TMP-SMX.</title>
        <authorList>
            <person name="Mehta H."/>
            <person name="Weng J."/>
            <person name="Shamoo Y."/>
        </authorList>
    </citation>
    <scope>NUCLEOTIDE SEQUENCE [LARGE SCALE GENOMIC DNA]</scope>
    <source>
        <strain evidence="3 4">MDA3139</strain>
    </source>
</reference>
<feature type="chain" id="PRO_5015764133" description="DUF3558 domain-containing protein" evidence="2">
    <location>
        <begin position="22"/>
        <end position="201"/>
    </location>
</feature>
<gene>
    <name evidence="3" type="ORF">C5E45_17785</name>
</gene>
<evidence type="ECO:0000313" key="3">
    <source>
        <dbReference type="EMBL" id="PPJ37061.1"/>
    </source>
</evidence>
<dbReference type="InterPro" id="IPR024520">
    <property type="entry name" value="DUF3558"/>
</dbReference>
<evidence type="ECO:0000313" key="4">
    <source>
        <dbReference type="Proteomes" id="UP000239874"/>
    </source>
</evidence>
<keyword evidence="2" id="KW-0732">Signal</keyword>
<dbReference type="AlphaFoldDB" id="A0A2S6AP58"/>
<organism evidence="3 4">
    <name type="scientific">Nocardia nova</name>
    <dbReference type="NCBI Taxonomy" id="37330"/>
    <lineage>
        <taxon>Bacteria</taxon>
        <taxon>Bacillati</taxon>
        <taxon>Actinomycetota</taxon>
        <taxon>Actinomycetes</taxon>
        <taxon>Mycobacteriales</taxon>
        <taxon>Nocardiaceae</taxon>
        <taxon>Nocardia</taxon>
    </lineage>
</organism>
<feature type="compositionally biased region" description="Polar residues" evidence="1">
    <location>
        <begin position="29"/>
        <end position="41"/>
    </location>
</feature>
<evidence type="ECO:0000256" key="1">
    <source>
        <dbReference type="SAM" id="MobiDB-lite"/>
    </source>
</evidence>
<comment type="caution">
    <text evidence="3">The sequence shown here is derived from an EMBL/GenBank/DDBJ whole genome shotgun (WGS) entry which is preliminary data.</text>
</comment>
<proteinExistence type="predicted"/>
<dbReference type="Proteomes" id="UP000239874">
    <property type="component" value="Unassembled WGS sequence"/>
</dbReference>
<dbReference type="EMBL" id="PSZC01000011">
    <property type="protein sequence ID" value="PPJ37061.1"/>
    <property type="molecule type" value="Genomic_DNA"/>
</dbReference>
<protein>
    <recommendedName>
        <fullName evidence="5">DUF3558 domain-containing protein</fullName>
    </recommendedName>
</protein>
<dbReference type="Pfam" id="PF12079">
    <property type="entry name" value="DUF3558"/>
    <property type="match status" value="1"/>
</dbReference>
<sequence>MKVSGLAIVLAASAVVLSSCAAGGGDSDPANTEQPSTSSGPSVAVSVKPAPEQDPDGRQPVKFDPCLKVGDSTIKSAGFDPQTRERADQVHTGYAFIGCSFERREDVYGSPHRVGSLTISSTDITLDQFRQRENGKATEVNVNGRPAITYKGMGPETCFVTMTGPDATISLQLDSMSALTGWRSCDHAQEIASTIEAALPK</sequence>
<evidence type="ECO:0008006" key="5">
    <source>
        <dbReference type="Google" id="ProtNLM"/>
    </source>
</evidence>
<dbReference type="PROSITE" id="PS51257">
    <property type="entry name" value="PROKAR_LIPOPROTEIN"/>
    <property type="match status" value="1"/>
</dbReference>
<dbReference type="RefSeq" id="WP_104375934.1">
    <property type="nucleotide sequence ID" value="NZ_PSZC01000011.1"/>
</dbReference>